<dbReference type="NCBIfam" id="TIGR03105">
    <property type="entry name" value="gln_synth_III"/>
    <property type="match status" value="1"/>
</dbReference>
<comment type="caution">
    <text evidence="12">The sequence shown here is derived from an EMBL/GenBank/DDBJ whole genome shotgun (WGS) entry which is preliminary data.</text>
</comment>
<dbReference type="PROSITE" id="PS51986">
    <property type="entry name" value="GS_BETA_GRASP"/>
    <property type="match status" value="1"/>
</dbReference>
<dbReference type="PROSITE" id="PS51987">
    <property type="entry name" value="GS_CATALYTIC"/>
    <property type="match status" value="1"/>
</dbReference>
<sequence>MNIEVRPQKGAIEGTAVAMDLSETARERGIKYFLISYTDLFGAQRAKLVPAAAIGDMQKAGAGFAGFATWLDMSPSDSDLFAKPDPDSLIQLPWKPEVGWLAADLWMDGKEVDQAPRNLLKRLIARSGYQMKSGIEPEMFLVNADGTRISDPADTAEKPCYDQQALMRRYDVITEICDAMLQLGWAPYQNDHEDANGQFEMNWNYGPALQTADQHAFYKFMAKSIAEKHGLRATFMPKPFLNLTGSGCHAHVSLWDGGKNLFADPAGELGVSQLGYHFIGGLMHNTDAICALTNPTVNSYKRINAPRTTSGATWAPNSITYTGNNRTHMIRIPDAGRFEFRLGDGAANPYLLQAAILAAGLDGMENKRDPGKRLDINMYTDGHTVTDCKKLPLNLLDAIRTFESSPATKAMFGEEFVTAYAKLKNQEWNAYTRHLTQWERDNTLDC</sequence>
<name>A0A9W6MSF4_9HYPH</name>
<protein>
    <submittedName>
        <fullName evidence="12">Type III glutamate--ammonia ligase</fullName>
    </submittedName>
</protein>
<dbReference type="SUPFAM" id="SSF54368">
    <property type="entry name" value="Glutamine synthetase, N-terminal domain"/>
    <property type="match status" value="1"/>
</dbReference>
<keyword evidence="5" id="KW-0067">ATP-binding</keyword>
<dbReference type="InterPro" id="IPR008147">
    <property type="entry name" value="Gln_synt_N"/>
</dbReference>
<dbReference type="Gene3D" id="3.10.20.70">
    <property type="entry name" value="Glutamine synthetase, N-terminal domain"/>
    <property type="match status" value="1"/>
</dbReference>
<accession>A0A9W6MSF4</accession>
<dbReference type="EMBL" id="BSFF01000002">
    <property type="protein sequence ID" value="GLK56202.1"/>
    <property type="molecule type" value="Genomic_DNA"/>
</dbReference>
<comment type="similarity">
    <text evidence="8 9">Belongs to the glutamine synthetase family.</text>
</comment>
<keyword evidence="7" id="KW-0535">Nitrogen fixation</keyword>
<dbReference type="InterPro" id="IPR017536">
    <property type="entry name" value="Glutamine_synthetase_typeIII"/>
</dbReference>
<evidence type="ECO:0000313" key="12">
    <source>
        <dbReference type="EMBL" id="GLK56202.1"/>
    </source>
</evidence>
<evidence type="ECO:0000256" key="1">
    <source>
        <dbReference type="ARBA" id="ARBA00001946"/>
    </source>
</evidence>
<organism evidence="12 13">
    <name type="scientific">Methylopila capsulata</name>
    <dbReference type="NCBI Taxonomy" id="61654"/>
    <lineage>
        <taxon>Bacteria</taxon>
        <taxon>Pseudomonadati</taxon>
        <taxon>Pseudomonadota</taxon>
        <taxon>Alphaproteobacteria</taxon>
        <taxon>Hyphomicrobiales</taxon>
        <taxon>Methylopilaceae</taxon>
        <taxon>Methylopila</taxon>
    </lineage>
</organism>
<feature type="domain" description="GS beta-grasp" evidence="10">
    <location>
        <begin position="28"/>
        <end position="110"/>
    </location>
</feature>
<evidence type="ECO:0000256" key="3">
    <source>
        <dbReference type="ARBA" id="ARBA00022598"/>
    </source>
</evidence>
<dbReference type="Gene3D" id="3.30.590.10">
    <property type="entry name" value="Glutamine synthetase/guanido kinase, catalytic domain"/>
    <property type="match status" value="1"/>
</dbReference>
<evidence type="ECO:0000256" key="2">
    <source>
        <dbReference type="ARBA" id="ARBA00003117"/>
    </source>
</evidence>
<evidence type="ECO:0000256" key="9">
    <source>
        <dbReference type="RuleBase" id="RU000384"/>
    </source>
</evidence>
<dbReference type="PANTHER" id="PTHR43785">
    <property type="entry name" value="GAMMA-GLUTAMYLPUTRESCINE SYNTHETASE"/>
    <property type="match status" value="1"/>
</dbReference>
<dbReference type="SUPFAM" id="SSF55931">
    <property type="entry name" value="Glutamine synthetase/guanido kinase"/>
    <property type="match status" value="1"/>
</dbReference>
<dbReference type="PANTHER" id="PTHR43785:SF14">
    <property type="entry name" value="GLUTAMINE SYNTHETASE"/>
    <property type="match status" value="1"/>
</dbReference>
<dbReference type="InterPro" id="IPR027303">
    <property type="entry name" value="Gln_synth_gly_rich_site"/>
</dbReference>
<evidence type="ECO:0000256" key="4">
    <source>
        <dbReference type="ARBA" id="ARBA00022741"/>
    </source>
</evidence>
<evidence type="ECO:0000313" key="13">
    <source>
        <dbReference type="Proteomes" id="UP001143400"/>
    </source>
</evidence>
<dbReference type="AlphaFoldDB" id="A0A9W6MSF4"/>
<keyword evidence="4" id="KW-0547">Nucleotide-binding</keyword>
<evidence type="ECO:0000256" key="8">
    <source>
        <dbReference type="PROSITE-ProRule" id="PRU01330"/>
    </source>
</evidence>
<keyword evidence="3 12" id="KW-0436">Ligase</keyword>
<comment type="cofactor">
    <cofactor evidence="1">
        <name>Mg(2+)</name>
        <dbReference type="ChEBI" id="CHEBI:18420"/>
    </cofactor>
</comment>
<reference evidence="12" key="2">
    <citation type="submission" date="2023-01" db="EMBL/GenBank/DDBJ databases">
        <authorList>
            <person name="Sun Q."/>
            <person name="Evtushenko L."/>
        </authorList>
    </citation>
    <scope>NUCLEOTIDE SEQUENCE</scope>
    <source>
        <strain evidence="12">VKM B-1606</strain>
    </source>
</reference>
<dbReference type="GO" id="GO:0005524">
    <property type="term" value="F:ATP binding"/>
    <property type="evidence" value="ECO:0007669"/>
    <property type="project" value="UniProtKB-KW"/>
</dbReference>
<comment type="function">
    <text evidence="2">Catalyzes the ATP-dependent biosynthesis of glutamine from glutamate and ammonia.</text>
</comment>
<dbReference type="PROSITE" id="PS00181">
    <property type="entry name" value="GLNA_ATP"/>
    <property type="match status" value="1"/>
</dbReference>
<evidence type="ECO:0000259" key="11">
    <source>
        <dbReference type="PROSITE" id="PS51987"/>
    </source>
</evidence>
<proteinExistence type="inferred from homology"/>
<dbReference type="InterPro" id="IPR036651">
    <property type="entry name" value="Gln_synt_N_sf"/>
</dbReference>
<feature type="domain" description="GS catalytic" evidence="11">
    <location>
        <begin position="116"/>
        <end position="446"/>
    </location>
</feature>
<evidence type="ECO:0000256" key="5">
    <source>
        <dbReference type="ARBA" id="ARBA00022840"/>
    </source>
</evidence>
<dbReference type="InterPro" id="IPR008146">
    <property type="entry name" value="Gln_synth_cat_dom"/>
</dbReference>
<evidence type="ECO:0000256" key="6">
    <source>
        <dbReference type="ARBA" id="ARBA00022842"/>
    </source>
</evidence>
<dbReference type="Proteomes" id="UP001143400">
    <property type="component" value="Unassembled WGS sequence"/>
</dbReference>
<evidence type="ECO:0000256" key="7">
    <source>
        <dbReference type="ARBA" id="ARBA00023231"/>
    </source>
</evidence>
<reference evidence="12" key="1">
    <citation type="journal article" date="2014" name="Int. J. Syst. Evol. Microbiol.">
        <title>Complete genome sequence of Corynebacterium casei LMG S-19264T (=DSM 44701T), isolated from a smear-ripened cheese.</title>
        <authorList>
            <consortium name="US DOE Joint Genome Institute (JGI-PGF)"/>
            <person name="Walter F."/>
            <person name="Albersmeier A."/>
            <person name="Kalinowski J."/>
            <person name="Ruckert C."/>
        </authorList>
    </citation>
    <scope>NUCLEOTIDE SEQUENCE</scope>
    <source>
        <strain evidence="12">VKM B-1606</strain>
    </source>
</reference>
<dbReference type="InterPro" id="IPR014746">
    <property type="entry name" value="Gln_synth/guanido_kin_cat_dom"/>
</dbReference>
<evidence type="ECO:0000259" key="10">
    <source>
        <dbReference type="PROSITE" id="PS51986"/>
    </source>
</evidence>
<dbReference type="GO" id="GO:0004356">
    <property type="term" value="F:glutamine synthetase activity"/>
    <property type="evidence" value="ECO:0007669"/>
    <property type="project" value="InterPro"/>
</dbReference>
<keyword evidence="6" id="KW-0460">Magnesium</keyword>
<dbReference type="SMART" id="SM01230">
    <property type="entry name" value="Gln-synt_C"/>
    <property type="match status" value="1"/>
</dbReference>
<gene>
    <name evidence="12" type="ORF">GCM10008170_22210</name>
</gene>
<dbReference type="Pfam" id="PF00120">
    <property type="entry name" value="Gln-synt_C"/>
    <property type="match status" value="1"/>
</dbReference>
<dbReference type="GO" id="GO:0006542">
    <property type="term" value="P:glutamine biosynthetic process"/>
    <property type="evidence" value="ECO:0007669"/>
    <property type="project" value="InterPro"/>
</dbReference>